<protein>
    <submittedName>
        <fullName evidence="2">Alpha/beta hydrolase</fullName>
    </submittedName>
</protein>
<evidence type="ECO:0000313" key="3">
    <source>
        <dbReference type="Proteomes" id="UP000658514"/>
    </source>
</evidence>
<dbReference type="Proteomes" id="UP000658514">
    <property type="component" value="Unassembled WGS sequence"/>
</dbReference>
<keyword evidence="3" id="KW-1185">Reference proteome</keyword>
<proteinExistence type="predicted"/>
<dbReference type="GO" id="GO:0016787">
    <property type="term" value="F:hydrolase activity"/>
    <property type="evidence" value="ECO:0007669"/>
    <property type="project" value="UniProtKB-KW"/>
</dbReference>
<comment type="caution">
    <text evidence="2">The sequence shown here is derived from an EMBL/GenBank/DDBJ whole genome shotgun (WGS) entry which is preliminary data.</text>
</comment>
<reference evidence="2 3" key="1">
    <citation type="journal article" date="2020" name="ISME J.">
        <title>Comparative genomics reveals insights into cyanobacterial evolution and habitat adaptation.</title>
        <authorList>
            <person name="Chen M.Y."/>
            <person name="Teng W.K."/>
            <person name="Zhao L."/>
            <person name="Hu C.X."/>
            <person name="Zhou Y.K."/>
            <person name="Han B.P."/>
            <person name="Song L.R."/>
            <person name="Shu W.S."/>
        </authorList>
    </citation>
    <scope>NUCLEOTIDE SEQUENCE [LARGE SCALE GENOMIC DNA]</scope>
    <source>
        <strain evidence="2 3">FACHB-288</strain>
    </source>
</reference>
<gene>
    <name evidence="2" type="ORF">H6G24_06025</name>
</gene>
<evidence type="ECO:0000313" key="2">
    <source>
        <dbReference type="EMBL" id="MBD2195055.1"/>
    </source>
</evidence>
<keyword evidence="2" id="KW-0378">Hydrolase</keyword>
<dbReference type="InterPro" id="IPR000073">
    <property type="entry name" value="AB_hydrolase_1"/>
</dbReference>
<dbReference type="Pfam" id="PF00561">
    <property type="entry name" value="Abhydrolase_1"/>
    <property type="match status" value="1"/>
</dbReference>
<dbReference type="EMBL" id="JACJQH010000007">
    <property type="protein sequence ID" value="MBD2195055.1"/>
    <property type="molecule type" value="Genomic_DNA"/>
</dbReference>
<dbReference type="PANTHER" id="PTHR43689:SF8">
    <property type="entry name" value="ALPHA_BETA-HYDROLASES SUPERFAMILY PROTEIN"/>
    <property type="match status" value="1"/>
</dbReference>
<dbReference type="PRINTS" id="PR00111">
    <property type="entry name" value="ABHYDROLASE"/>
</dbReference>
<dbReference type="Gene3D" id="3.40.50.1820">
    <property type="entry name" value="alpha/beta hydrolase"/>
    <property type="match status" value="1"/>
</dbReference>
<evidence type="ECO:0000259" key="1">
    <source>
        <dbReference type="Pfam" id="PF00561"/>
    </source>
</evidence>
<sequence>MFPSFLPTAVGQLQEPAAIALAQSIQSHAIATPLANQPINTTYVHQGSGGVPILLIHGFDSSVLEFRRLLPLLAAKNETWAVDLLGFGFTERLADIEYSPTAIKTHLYYFWKTLINQPVILLGASMGGAAAIDFTLTYPEVVQKLVLMDSAGLQGGSPLSKFMFPPLDYYATEFLRSPKVRDRISRAAYKATHLASNDSVACAALHLQMPSWSKALITFTKSGGYRAFKRQKLAEINQPTLILWGDSDKILGTKGAKKFQSAIPNSKLSWIKDCGHIPHLEQPELTAEYILEFCSHQ</sequence>
<dbReference type="SUPFAM" id="SSF53474">
    <property type="entry name" value="alpha/beta-Hydrolases"/>
    <property type="match status" value="1"/>
</dbReference>
<name>A0ABR8A6E7_9CYAN</name>
<dbReference type="InterPro" id="IPR000639">
    <property type="entry name" value="Epox_hydrolase-like"/>
</dbReference>
<dbReference type="InterPro" id="IPR029058">
    <property type="entry name" value="AB_hydrolase_fold"/>
</dbReference>
<dbReference type="PRINTS" id="PR00412">
    <property type="entry name" value="EPOXHYDRLASE"/>
</dbReference>
<dbReference type="PANTHER" id="PTHR43689">
    <property type="entry name" value="HYDROLASE"/>
    <property type="match status" value="1"/>
</dbReference>
<organism evidence="2 3">
    <name type="scientific">Calothrix parietina FACHB-288</name>
    <dbReference type="NCBI Taxonomy" id="2692896"/>
    <lineage>
        <taxon>Bacteria</taxon>
        <taxon>Bacillati</taxon>
        <taxon>Cyanobacteriota</taxon>
        <taxon>Cyanophyceae</taxon>
        <taxon>Nostocales</taxon>
        <taxon>Calotrichaceae</taxon>
        <taxon>Calothrix</taxon>
    </lineage>
</organism>
<feature type="domain" description="AB hydrolase-1" evidence="1">
    <location>
        <begin position="52"/>
        <end position="283"/>
    </location>
</feature>
<accession>A0ABR8A6E7</accession>
<dbReference type="RefSeq" id="WP_190538979.1">
    <property type="nucleotide sequence ID" value="NZ_CAWPNO010000106.1"/>
</dbReference>